<name>A0AAU9IFH7_9CILI</name>
<dbReference type="PANTHER" id="PTHR23188:SF12">
    <property type="entry name" value="RNA POLYMERASE II-ASSOCIATED FACTOR 1 HOMOLOG"/>
    <property type="match status" value="1"/>
</dbReference>
<dbReference type="GO" id="GO:0016593">
    <property type="term" value="C:Cdc73/Paf1 complex"/>
    <property type="evidence" value="ECO:0007669"/>
    <property type="project" value="InterPro"/>
</dbReference>
<dbReference type="GO" id="GO:0006368">
    <property type="term" value="P:transcription elongation by RNA polymerase II"/>
    <property type="evidence" value="ECO:0007669"/>
    <property type="project" value="InterPro"/>
</dbReference>
<sequence>MGDKPKSKKFPNDFRKDPKFCHPFRFHNQLPMVPCEQKLMAYPFDQDRFTKYSLTSLEANYTPPLLLPLDLGIPIDLINPEIYNTPPDAELLKEDAELLEEPKKDKEESKANKYSASNSSLYLRKSTLPAGPIVYSNPTVQEEAKNEADVEAEYDTQTWISKICSAFEKNEFVHPTKPGLKAEKVYSVFPDLSYIHTEFVMFVYDEEPHEKNKFTVLKEHEDEEADPVMSIYVEEEPENTEEMQENEKSLVHLRNYKYSYFNDPNQNDILLWIDEDKGVAAYAQVENKLQLKKKKVPKGITSVSTSNLPSKLLNMKIRDERKSEILARKNKLLEFECPLDPGMESDKLEEMAEEMDQEKEEKMNMFKRLFGGDDSDEEML</sequence>
<evidence type="ECO:0000313" key="4">
    <source>
        <dbReference type="EMBL" id="CAG9310933.1"/>
    </source>
</evidence>
<dbReference type="Proteomes" id="UP001162131">
    <property type="component" value="Unassembled WGS sequence"/>
</dbReference>
<comment type="subcellular location">
    <subcellularLocation>
        <location evidence="1">Nucleus</location>
    </subcellularLocation>
</comment>
<protein>
    <recommendedName>
        <fullName evidence="6">RNA polymerase II-associated factor 1 homolog</fullName>
    </recommendedName>
</protein>
<dbReference type="GO" id="GO:0003682">
    <property type="term" value="F:chromatin binding"/>
    <property type="evidence" value="ECO:0007669"/>
    <property type="project" value="TreeGrafter"/>
</dbReference>
<organism evidence="4 5">
    <name type="scientific">Blepharisma stoltei</name>
    <dbReference type="NCBI Taxonomy" id="1481888"/>
    <lineage>
        <taxon>Eukaryota</taxon>
        <taxon>Sar</taxon>
        <taxon>Alveolata</taxon>
        <taxon>Ciliophora</taxon>
        <taxon>Postciliodesmatophora</taxon>
        <taxon>Heterotrichea</taxon>
        <taxon>Heterotrichida</taxon>
        <taxon>Blepharismidae</taxon>
        <taxon>Blepharisma</taxon>
    </lineage>
</organism>
<keyword evidence="5" id="KW-1185">Reference proteome</keyword>
<comment type="similarity">
    <text evidence="2">Belongs to the PAF1 family.</text>
</comment>
<evidence type="ECO:0000313" key="5">
    <source>
        <dbReference type="Proteomes" id="UP001162131"/>
    </source>
</evidence>
<evidence type="ECO:0008006" key="6">
    <source>
        <dbReference type="Google" id="ProtNLM"/>
    </source>
</evidence>
<dbReference type="GO" id="GO:0000993">
    <property type="term" value="F:RNA polymerase II complex binding"/>
    <property type="evidence" value="ECO:0007669"/>
    <property type="project" value="TreeGrafter"/>
</dbReference>
<keyword evidence="3" id="KW-0539">Nucleus</keyword>
<gene>
    <name evidence="4" type="ORF">BSTOLATCC_MIC2647</name>
</gene>
<dbReference type="EMBL" id="CAJZBQ010000003">
    <property type="protein sequence ID" value="CAG9310933.1"/>
    <property type="molecule type" value="Genomic_DNA"/>
</dbReference>
<evidence type="ECO:0000256" key="2">
    <source>
        <dbReference type="ARBA" id="ARBA00007560"/>
    </source>
</evidence>
<proteinExistence type="inferred from homology"/>
<accession>A0AAU9IFH7</accession>
<dbReference type="Pfam" id="PF03985">
    <property type="entry name" value="Paf1"/>
    <property type="match status" value="1"/>
</dbReference>
<comment type="caution">
    <text evidence="4">The sequence shown here is derived from an EMBL/GenBank/DDBJ whole genome shotgun (WGS) entry which is preliminary data.</text>
</comment>
<evidence type="ECO:0000256" key="1">
    <source>
        <dbReference type="ARBA" id="ARBA00004123"/>
    </source>
</evidence>
<dbReference type="PANTHER" id="PTHR23188">
    <property type="entry name" value="RNA POLYMERASE II-ASSOCIATED FACTOR 1 HOMOLOG"/>
    <property type="match status" value="1"/>
</dbReference>
<dbReference type="InterPro" id="IPR007133">
    <property type="entry name" value="RNA_pol_II-assoc_Paf1"/>
</dbReference>
<evidence type="ECO:0000256" key="3">
    <source>
        <dbReference type="ARBA" id="ARBA00023242"/>
    </source>
</evidence>
<dbReference type="AlphaFoldDB" id="A0AAU9IFH7"/>
<reference evidence="4" key="1">
    <citation type="submission" date="2021-09" db="EMBL/GenBank/DDBJ databases">
        <authorList>
            <consortium name="AG Swart"/>
            <person name="Singh M."/>
            <person name="Singh A."/>
            <person name="Seah K."/>
            <person name="Emmerich C."/>
        </authorList>
    </citation>
    <scope>NUCLEOTIDE SEQUENCE</scope>
    <source>
        <strain evidence="4">ATCC30299</strain>
    </source>
</reference>